<comment type="caution">
    <text evidence="1">The sequence shown here is derived from an EMBL/GenBank/DDBJ whole genome shotgun (WGS) entry which is preliminary data.</text>
</comment>
<accession>A0A3M7Q7N6</accession>
<gene>
    <name evidence="1" type="ORF">BpHYR1_049763</name>
</gene>
<dbReference type="Proteomes" id="UP000276133">
    <property type="component" value="Unassembled WGS sequence"/>
</dbReference>
<sequence length="104" mass="12266">KSYTPSGLVLAWDRGQLIKNVTFINFPSDWSHSMRGPEIIGTCRHIYIFLTGLTKTNFKRYQKKINRIPTPLPYLILTYYLTLKNLNSQNLDFSNFSNFYRIKI</sequence>
<evidence type="ECO:0000313" key="2">
    <source>
        <dbReference type="Proteomes" id="UP000276133"/>
    </source>
</evidence>
<feature type="non-terminal residue" evidence="1">
    <location>
        <position position="1"/>
    </location>
</feature>
<organism evidence="1 2">
    <name type="scientific">Brachionus plicatilis</name>
    <name type="common">Marine rotifer</name>
    <name type="synonym">Brachionus muelleri</name>
    <dbReference type="NCBI Taxonomy" id="10195"/>
    <lineage>
        <taxon>Eukaryota</taxon>
        <taxon>Metazoa</taxon>
        <taxon>Spiralia</taxon>
        <taxon>Gnathifera</taxon>
        <taxon>Rotifera</taxon>
        <taxon>Eurotatoria</taxon>
        <taxon>Monogononta</taxon>
        <taxon>Pseudotrocha</taxon>
        <taxon>Ploima</taxon>
        <taxon>Brachionidae</taxon>
        <taxon>Brachionus</taxon>
    </lineage>
</organism>
<dbReference type="AlphaFoldDB" id="A0A3M7Q7N6"/>
<protein>
    <submittedName>
        <fullName evidence="1">Uncharacterized protein</fullName>
    </submittedName>
</protein>
<keyword evidence="2" id="KW-1185">Reference proteome</keyword>
<reference evidence="1 2" key="1">
    <citation type="journal article" date="2018" name="Sci. Rep.">
        <title>Genomic signatures of local adaptation to the degree of environmental predictability in rotifers.</title>
        <authorList>
            <person name="Franch-Gras L."/>
            <person name="Hahn C."/>
            <person name="Garcia-Roger E.M."/>
            <person name="Carmona M.J."/>
            <person name="Serra M."/>
            <person name="Gomez A."/>
        </authorList>
    </citation>
    <scope>NUCLEOTIDE SEQUENCE [LARGE SCALE GENOMIC DNA]</scope>
    <source>
        <strain evidence="1">HYR1</strain>
    </source>
</reference>
<evidence type="ECO:0000313" key="1">
    <source>
        <dbReference type="EMBL" id="RNA07259.1"/>
    </source>
</evidence>
<proteinExistence type="predicted"/>
<name>A0A3M7Q7N6_BRAPC</name>
<dbReference type="EMBL" id="REGN01007107">
    <property type="protein sequence ID" value="RNA07259.1"/>
    <property type="molecule type" value="Genomic_DNA"/>
</dbReference>